<dbReference type="InterPro" id="IPR020568">
    <property type="entry name" value="Ribosomal_Su5_D2-typ_SF"/>
</dbReference>
<organism evidence="1 2">
    <name type="scientific">Salinimicrobium tongyeongense</name>
    <dbReference type="NCBI Taxonomy" id="2809707"/>
    <lineage>
        <taxon>Bacteria</taxon>
        <taxon>Pseudomonadati</taxon>
        <taxon>Bacteroidota</taxon>
        <taxon>Flavobacteriia</taxon>
        <taxon>Flavobacteriales</taxon>
        <taxon>Flavobacteriaceae</taxon>
        <taxon>Salinimicrobium</taxon>
    </lineage>
</organism>
<sequence>METFHSHGKLLISGEYVVLNGATAFALPTKFGQGLEVTKIGAPVINWKSLDHKQNTWFEDSFEISDLIASEVPEKHNKNEVSKMLFQTLFFARKMAPQVFAEGGFEISTKLDFPRDWGLGTSSTLIANLAKWLKIDAYQLLQHTFGGSGYDIAVAIHQTPVTFEKQPSENSILKTSFDPPFKEQLFFVHLNQKQNSREAIAHYRQQDKTTLGTAIKKISALSHSLINATDLLEFKMLLEVHENVISQLVGLQKVKSRLFPDYPGAVKSLGGWGGDFVLATGTAKDMEYFRSKGYSSILPYSEMIL</sequence>
<dbReference type="Gene3D" id="3.30.230.10">
    <property type="match status" value="1"/>
</dbReference>
<keyword evidence="2" id="KW-1185">Reference proteome</keyword>
<keyword evidence="1" id="KW-0808">Transferase</keyword>
<dbReference type="GO" id="GO:0016301">
    <property type="term" value="F:kinase activity"/>
    <property type="evidence" value="ECO:0007669"/>
    <property type="project" value="UniProtKB-KW"/>
</dbReference>
<dbReference type="InterPro" id="IPR047765">
    <property type="entry name" value="GHMP_GYDIA-like"/>
</dbReference>
<keyword evidence="1" id="KW-0418">Kinase</keyword>
<reference evidence="1" key="1">
    <citation type="submission" date="2021-02" db="EMBL/GenBank/DDBJ databases">
        <title>Salinimicrobium sp. nov. isolated from seawater in Tongyeong, Republic of Korea.</title>
        <authorList>
            <person name="Lee S.-J."/>
        </authorList>
    </citation>
    <scope>NUCLEOTIDE SEQUENCE</scope>
    <source>
        <strain evidence="1">HN-2-9-2</strain>
    </source>
</reference>
<dbReference type="SUPFAM" id="SSF54211">
    <property type="entry name" value="Ribosomal protein S5 domain 2-like"/>
    <property type="match status" value="1"/>
</dbReference>
<accession>A0ABY6NMV2</accession>
<gene>
    <name evidence="1" type="ORF">JRG66_09465</name>
</gene>
<protein>
    <submittedName>
        <fullName evidence="1">GHMP kinase</fullName>
    </submittedName>
</protein>
<name>A0ABY6NMV2_9FLAO</name>
<evidence type="ECO:0000313" key="2">
    <source>
        <dbReference type="Proteomes" id="UP001163981"/>
    </source>
</evidence>
<dbReference type="Proteomes" id="UP001163981">
    <property type="component" value="Chromosome"/>
</dbReference>
<dbReference type="InterPro" id="IPR014721">
    <property type="entry name" value="Ribsml_uS5_D2-typ_fold_subgr"/>
</dbReference>
<dbReference type="NCBIfam" id="NF040656">
    <property type="entry name" value="GHMP_GYDIA"/>
    <property type="match status" value="1"/>
</dbReference>
<dbReference type="EMBL" id="CP069620">
    <property type="protein sequence ID" value="UZH54225.1"/>
    <property type="molecule type" value="Genomic_DNA"/>
</dbReference>
<dbReference type="RefSeq" id="WP_265162539.1">
    <property type="nucleotide sequence ID" value="NZ_CP069620.1"/>
</dbReference>
<proteinExistence type="predicted"/>
<evidence type="ECO:0000313" key="1">
    <source>
        <dbReference type="EMBL" id="UZH54225.1"/>
    </source>
</evidence>